<dbReference type="RefSeq" id="WP_207565837.1">
    <property type="nucleotide sequence ID" value="NZ_CP071446.1"/>
</dbReference>
<protein>
    <submittedName>
        <fullName evidence="2">DUF4899 domain-containing protein</fullName>
    </submittedName>
</protein>
<keyword evidence="3" id="KW-1185">Reference proteome</keyword>
<dbReference type="EMBL" id="CP071446">
    <property type="protein sequence ID" value="QTA37114.1"/>
    <property type="molecule type" value="Genomic_DNA"/>
</dbReference>
<evidence type="ECO:0000313" key="2">
    <source>
        <dbReference type="EMBL" id="QTA37114.1"/>
    </source>
</evidence>
<gene>
    <name evidence="2" type="ORF">JYK00_04995</name>
</gene>
<dbReference type="InterPro" id="IPR032602">
    <property type="entry name" value="DUF4899"/>
</dbReference>
<keyword evidence="1" id="KW-1133">Transmembrane helix</keyword>
<sequence length="329" mass="37482">MDLYFVKVKGRSKATAEEFIGYFFGKANNAPEYDFIIVPMRFSEHLDSFTMEENIIEFREKLEKLKKDLLEEETVVSDLTLSFNTFLNTMMNKRGKLALGIEFTTAVKENDEGVLELIISNLIEDWSPKAELKIAFDGISLEEYSALTVLEMKGDFEDEEIAKIYKRPDLENIPEFFPVIDPINGVSITKFDIEDILYVVPVDISSTEEKLKEVYPNNFSGSKIKPFPGKIIGKEIIKTKKGNLFLIKIDLGENIIGKFVVSPSLKLLHDETLLKSSKRVEEIKTHGKIKVIRPSHSPVFTGSELLIAFLTTMFFAGFLIIILYILKIL</sequence>
<reference evidence="2 3" key="1">
    <citation type="submission" date="2021-03" db="EMBL/GenBank/DDBJ databases">
        <title>Thermosipho ferrireducens sp.nov., an anaerobic thermophilic iron-reducing bacterium isolated from a deep-sea hydrothermal sulfide deposits.</title>
        <authorList>
            <person name="Zeng X."/>
            <person name="Chen Y."/>
            <person name="Shao Z."/>
        </authorList>
    </citation>
    <scope>NUCLEOTIDE SEQUENCE [LARGE SCALE GENOMIC DNA]</scope>
    <source>
        <strain evidence="2 3">JL129W03</strain>
    </source>
</reference>
<accession>A0ABX7S400</accession>
<proteinExistence type="predicted"/>
<evidence type="ECO:0000313" key="3">
    <source>
        <dbReference type="Proteomes" id="UP000671862"/>
    </source>
</evidence>
<feature type="transmembrane region" description="Helical" evidence="1">
    <location>
        <begin position="305"/>
        <end position="326"/>
    </location>
</feature>
<dbReference type="Proteomes" id="UP000671862">
    <property type="component" value="Chromosome"/>
</dbReference>
<keyword evidence="1" id="KW-0812">Transmembrane</keyword>
<evidence type="ECO:0000256" key="1">
    <source>
        <dbReference type="SAM" id="Phobius"/>
    </source>
</evidence>
<organism evidence="2 3">
    <name type="scientific">Thermosipho ferrireducens</name>
    <dbReference type="NCBI Taxonomy" id="2571116"/>
    <lineage>
        <taxon>Bacteria</taxon>
        <taxon>Thermotogati</taxon>
        <taxon>Thermotogota</taxon>
        <taxon>Thermotogae</taxon>
        <taxon>Thermotogales</taxon>
        <taxon>Fervidobacteriaceae</taxon>
        <taxon>Thermosipho</taxon>
    </lineage>
</organism>
<name>A0ABX7S400_9BACT</name>
<keyword evidence="1" id="KW-0472">Membrane</keyword>
<dbReference type="Pfam" id="PF16240">
    <property type="entry name" value="DUF4899"/>
    <property type="match status" value="1"/>
</dbReference>